<dbReference type="PROSITE" id="PS00518">
    <property type="entry name" value="ZF_RING_1"/>
    <property type="match status" value="1"/>
</dbReference>
<dbReference type="Pfam" id="PF07534">
    <property type="entry name" value="TLD"/>
    <property type="match status" value="1"/>
</dbReference>
<proteinExistence type="predicted"/>
<keyword evidence="2" id="KW-0863">Zinc-finger</keyword>
<name>A0A6S7HAK0_PARCT</name>
<dbReference type="InterPro" id="IPR027370">
    <property type="entry name" value="Znf-RING_euk"/>
</dbReference>
<dbReference type="InterPro" id="IPR001841">
    <property type="entry name" value="Znf_RING"/>
</dbReference>
<dbReference type="GO" id="GO:0008270">
    <property type="term" value="F:zinc ion binding"/>
    <property type="evidence" value="ECO:0007669"/>
    <property type="project" value="UniProtKB-KW"/>
</dbReference>
<dbReference type="PROSITE" id="PS51886">
    <property type="entry name" value="TLDC"/>
    <property type="match status" value="1"/>
</dbReference>
<reference evidence="4" key="1">
    <citation type="submission" date="2020-04" db="EMBL/GenBank/DDBJ databases">
        <authorList>
            <person name="Alioto T."/>
            <person name="Alioto T."/>
            <person name="Gomez Garrido J."/>
        </authorList>
    </citation>
    <scope>NUCLEOTIDE SEQUENCE</scope>
    <source>
        <strain evidence="4">A484AB</strain>
    </source>
</reference>
<dbReference type="PROSITE" id="PS50089">
    <property type="entry name" value="ZF_RING_2"/>
    <property type="match status" value="1"/>
</dbReference>
<dbReference type="InterPro" id="IPR017907">
    <property type="entry name" value="Znf_RING_CS"/>
</dbReference>
<dbReference type="PANTHER" id="PTHR25462">
    <property type="entry name" value="BONUS, ISOFORM C-RELATED"/>
    <property type="match status" value="1"/>
</dbReference>
<dbReference type="AlphaFoldDB" id="A0A6S7HAK0"/>
<dbReference type="InterPro" id="IPR006571">
    <property type="entry name" value="TLDc_dom"/>
</dbReference>
<dbReference type="OrthoDB" id="9049620at2759"/>
<dbReference type="PROSITE" id="PS50119">
    <property type="entry name" value="ZF_BBOX"/>
    <property type="match status" value="1"/>
</dbReference>
<dbReference type="SMART" id="SM00184">
    <property type="entry name" value="RING"/>
    <property type="match status" value="1"/>
</dbReference>
<dbReference type="Pfam" id="PF00643">
    <property type="entry name" value="zf-B_box"/>
    <property type="match status" value="1"/>
</dbReference>
<dbReference type="Gene3D" id="3.30.40.10">
    <property type="entry name" value="Zinc/RING finger domain, C3HC4 (zinc finger)"/>
    <property type="match status" value="1"/>
</dbReference>
<evidence type="ECO:0000313" key="4">
    <source>
        <dbReference type="EMBL" id="CAB4001984.1"/>
    </source>
</evidence>
<evidence type="ECO:0000256" key="3">
    <source>
        <dbReference type="ARBA" id="ARBA00022833"/>
    </source>
</evidence>
<sequence>MATAPDTTLGKQLEDLLICSICKETLTEPRTLGCYHSFCKECLAKHVKSQREEAGEDYEHPFNCPLCRTQFQGESVEQLPANFFINNLLEMLSIQERTLQLHCEFCSGQVPTVCRCIDCESYLCKNCLTGHNKWLDGHVVLTLEELAKPENHAKAKAKSRCRKDGHANKPLEFYCNTCQELACMTCVVLDHPKPEHDCQPTGVVAEQHKEQLKITSAILRMKSNESQSALQKIKHASQNLQTNTKKAKDAILQQEKEILEEFTKKLKRNTAILIVEVEGKHNEMNRKIVKQHDEMKAYIEKVNGSLEFAQNVIEKGSNEEILSLGNAIEVNAISIEKKCPKVMLPVHYGYFKYLQQKSSRDVVDNYVDLNDLGKIVEPSVQIQSLLVCSNIMDGNIKLAKQLADWVDKKFSGQLCYRASRDGWKGEDFRKKCDDVGPTVTLVKCGTNVFGGYTDRSWKVDVDDECESTICFIPTTGRIVRIKHSEQSFLFSLRNKDNLSPFKCPIYDYHDEQAIFCCKDWGATFGDYSYGDLHISDEANTNQHSFSNLGRIYQQPPGYQYGTPQTKALLAGSENFTPTEIEVFRG</sequence>
<dbReference type="Pfam" id="PF13445">
    <property type="entry name" value="zf-RING_UBOX"/>
    <property type="match status" value="1"/>
</dbReference>
<evidence type="ECO:0000313" key="5">
    <source>
        <dbReference type="Proteomes" id="UP001152795"/>
    </source>
</evidence>
<dbReference type="InterPro" id="IPR000315">
    <property type="entry name" value="Znf_B-box"/>
</dbReference>
<accession>A0A6S7HAK0</accession>
<organism evidence="4 5">
    <name type="scientific">Paramuricea clavata</name>
    <name type="common">Red gorgonian</name>
    <name type="synonym">Violescent sea-whip</name>
    <dbReference type="NCBI Taxonomy" id="317549"/>
    <lineage>
        <taxon>Eukaryota</taxon>
        <taxon>Metazoa</taxon>
        <taxon>Cnidaria</taxon>
        <taxon>Anthozoa</taxon>
        <taxon>Octocorallia</taxon>
        <taxon>Malacalcyonacea</taxon>
        <taxon>Plexauridae</taxon>
        <taxon>Paramuricea</taxon>
    </lineage>
</organism>
<keyword evidence="1" id="KW-0479">Metal-binding</keyword>
<dbReference type="Gene3D" id="3.30.160.60">
    <property type="entry name" value="Classic Zinc Finger"/>
    <property type="match status" value="1"/>
</dbReference>
<keyword evidence="5" id="KW-1185">Reference proteome</keyword>
<protein>
    <submittedName>
        <fullName evidence="4">Partial</fullName>
    </submittedName>
</protein>
<dbReference type="SUPFAM" id="SSF57850">
    <property type="entry name" value="RING/U-box"/>
    <property type="match status" value="1"/>
</dbReference>
<dbReference type="PANTHER" id="PTHR25462:SF296">
    <property type="entry name" value="MEIOTIC P26, ISOFORM F"/>
    <property type="match status" value="1"/>
</dbReference>
<dbReference type="SUPFAM" id="SSF57845">
    <property type="entry name" value="B-box zinc-binding domain"/>
    <property type="match status" value="1"/>
</dbReference>
<evidence type="ECO:0000256" key="2">
    <source>
        <dbReference type="ARBA" id="ARBA00022771"/>
    </source>
</evidence>
<comment type="caution">
    <text evidence="4">The sequence shown here is derived from an EMBL/GenBank/DDBJ whole genome shotgun (WGS) entry which is preliminary data.</text>
</comment>
<evidence type="ECO:0000256" key="1">
    <source>
        <dbReference type="ARBA" id="ARBA00022723"/>
    </source>
</evidence>
<dbReference type="Proteomes" id="UP001152795">
    <property type="component" value="Unassembled WGS sequence"/>
</dbReference>
<dbReference type="InterPro" id="IPR047153">
    <property type="entry name" value="TRIM45/56/19-like"/>
</dbReference>
<keyword evidence="3" id="KW-0862">Zinc</keyword>
<dbReference type="InterPro" id="IPR013083">
    <property type="entry name" value="Znf_RING/FYVE/PHD"/>
</dbReference>
<dbReference type="EMBL" id="CACRXK020004223">
    <property type="protein sequence ID" value="CAB4001984.1"/>
    <property type="molecule type" value="Genomic_DNA"/>
</dbReference>
<gene>
    <name evidence="4" type="ORF">PACLA_8A015712</name>
</gene>